<evidence type="ECO:0000313" key="4">
    <source>
        <dbReference type="Proteomes" id="UP000245946"/>
    </source>
</evidence>
<dbReference type="RefSeq" id="XP_025598801.1">
    <property type="nucleotide sequence ID" value="XM_025744098.1"/>
</dbReference>
<dbReference type="Proteomes" id="UP000245946">
    <property type="component" value="Unassembled WGS sequence"/>
</dbReference>
<accession>A0A316ZC70</accession>
<reference evidence="3 4" key="1">
    <citation type="journal article" date="2018" name="Mol. Biol. Evol.">
        <title>Broad Genomic Sampling Reveals a Smut Pathogenic Ancestry of the Fungal Clade Ustilaginomycotina.</title>
        <authorList>
            <person name="Kijpornyongpan T."/>
            <person name="Mondo S.J."/>
            <person name="Barry K."/>
            <person name="Sandor L."/>
            <person name="Lee J."/>
            <person name="Lipzen A."/>
            <person name="Pangilinan J."/>
            <person name="LaButti K."/>
            <person name="Hainaut M."/>
            <person name="Henrissat B."/>
            <person name="Grigoriev I.V."/>
            <person name="Spatafora J.W."/>
            <person name="Aime M.C."/>
        </authorList>
    </citation>
    <scope>NUCLEOTIDE SEQUENCE [LARGE SCALE GENOMIC DNA]</scope>
    <source>
        <strain evidence="3 4">MCA 4186</strain>
    </source>
</reference>
<keyword evidence="2" id="KW-1133">Transmembrane helix</keyword>
<feature type="transmembrane region" description="Helical" evidence="2">
    <location>
        <begin position="166"/>
        <end position="187"/>
    </location>
</feature>
<keyword evidence="4" id="KW-1185">Reference proteome</keyword>
<organism evidence="3 4">
    <name type="scientific">Tilletiopsis washingtonensis</name>
    <dbReference type="NCBI Taxonomy" id="58919"/>
    <lineage>
        <taxon>Eukaryota</taxon>
        <taxon>Fungi</taxon>
        <taxon>Dikarya</taxon>
        <taxon>Basidiomycota</taxon>
        <taxon>Ustilaginomycotina</taxon>
        <taxon>Exobasidiomycetes</taxon>
        <taxon>Entylomatales</taxon>
        <taxon>Entylomatales incertae sedis</taxon>
        <taxon>Tilletiopsis</taxon>
    </lineage>
</organism>
<evidence type="ECO:0000313" key="3">
    <source>
        <dbReference type="EMBL" id="PWN98522.1"/>
    </source>
</evidence>
<dbReference type="AlphaFoldDB" id="A0A316ZC70"/>
<keyword evidence="2" id="KW-0472">Membrane</keyword>
<keyword evidence="2" id="KW-0812">Transmembrane</keyword>
<dbReference type="STRING" id="58919.A0A316ZC70"/>
<feature type="region of interest" description="Disordered" evidence="1">
    <location>
        <begin position="1"/>
        <end position="29"/>
    </location>
</feature>
<feature type="transmembrane region" description="Helical" evidence="2">
    <location>
        <begin position="77"/>
        <end position="99"/>
    </location>
</feature>
<protein>
    <submittedName>
        <fullName evidence="3">Uncharacterized protein</fullName>
    </submittedName>
</protein>
<dbReference type="EMBL" id="KZ819291">
    <property type="protein sequence ID" value="PWN98522.1"/>
    <property type="molecule type" value="Genomic_DNA"/>
</dbReference>
<dbReference type="GeneID" id="37271642"/>
<feature type="transmembrane region" description="Helical" evidence="2">
    <location>
        <begin position="261"/>
        <end position="285"/>
    </location>
</feature>
<feature type="transmembrane region" description="Helical" evidence="2">
    <location>
        <begin position="37"/>
        <end position="57"/>
    </location>
</feature>
<proteinExistence type="predicted"/>
<name>A0A316ZC70_9BASI</name>
<dbReference type="OrthoDB" id="302728at2759"/>
<evidence type="ECO:0000256" key="2">
    <source>
        <dbReference type="SAM" id="Phobius"/>
    </source>
</evidence>
<sequence length="411" mass="45492">MTPATGPGVGPGAEAAASTSSSPPQVPRPRRLRINGVVGKVVPCILLAYVSASYRLVVYDFSYLHLFKTRHSPLRMALHLVPSHLLFLYSLRAYLQIYLAHCRSAPRPSRSARLLAAVPGLAWLRGTHLPEPPREPPGGEEWRRHLTEVTREGELFDADVSLLSTLFPFLSFLTLVPVLFSWAYLPLLPLAWRHARAIASFASASQVLREKWWSRRRSWIGGPIWRWAVGWMWAARIYPAGREEIDSLSSALAQPGARLPLLFIGGAGMVSIALALLASTLLALGRGETSIDVARRKAVHRQAAAAATTSDALLQTQRIEAVSHFWVPFPDDGRSAGTGETGVVLPTLPHERPYDLGSRRDNVRTALGWNRFHPPSRLAIAWPLNARVEQRLREEAARRRQETRAAADAGR</sequence>
<gene>
    <name evidence="3" type="ORF">FA09DRAFT_338380</name>
</gene>
<feature type="compositionally biased region" description="Low complexity" evidence="1">
    <location>
        <begin position="1"/>
        <end position="23"/>
    </location>
</feature>
<evidence type="ECO:0000256" key="1">
    <source>
        <dbReference type="SAM" id="MobiDB-lite"/>
    </source>
</evidence>